<dbReference type="EMBL" id="LYTK01000006">
    <property type="protein sequence ID" value="OBQ69831.1"/>
    <property type="molecule type" value="Genomic_DNA"/>
</dbReference>
<protein>
    <submittedName>
        <fullName evidence="1">Uncharacterized protein</fullName>
    </submittedName>
</protein>
<organism evidence="1 4">
    <name type="scientific">Rhizobium loti</name>
    <name type="common">Mesorhizobium loti</name>
    <dbReference type="NCBI Taxonomy" id="381"/>
    <lineage>
        <taxon>Bacteria</taxon>
        <taxon>Pseudomonadati</taxon>
        <taxon>Pseudomonadota</taxon>
        <taxon>Alphaproteobacteria</taxon>
        <taxon>Hyphomicrobiales</taxon>
        <taxon>Phyllobacteriaceae</taxon>
        <taxon>Mesorhizobium</taxon>
    </lineage>
</organism>
<evidence type="ECO:0000313" key="4">
    <source>
        <dbReference type="Proteomes" id="UP000093748"/>
    </source>
</evidence>
<proteinExistence type="predicted"/>
<name>A0A1A5QQ63_RHILI</name>
<evidence type="ECO:0000313" key="2">
    <source>
        <dbReference type="EMBL" id="OBQ69831.1"/>
    </source>
</evidence>
<comment type="caution">
    <text evidence="1">The sequence shown here is derived from an EMBL/GenBank/DDBJ whole genome shotgun (WGS) entry which is preliminary data.</text>
</comment>
<reference evidence="2 3" key="1">
    <citation type="submission" date="2016-05" db="EMBL/GenBank/DDBJ databases">
        <authorList>
            <person name="Ramsay J.P."/>
        </authorList>
    </citation>
    <scope>NUCLEOTIDE SEQUENCE [LARGE SCALE GENOMIC DNA]</scope>
    <source>
        <strain evidence="2 3">NZP2042</strain>
    </source>
</reference>
<dbReference type="EMBL" id="LZTJ01000010">
    <property type="protein sequence ID" value="OBP77877.1"/>
    <property type="molecule type" value="Genomic_DNA"/>
</dbReference>
<reference evidence="4" key="2">
    <citation type="submission" date="2016-06" db="EMBL/GenBank/DDBJ databases">
        <title>NZP2037 Pacbio-Illumina hybrid assembly.</title>
        <authorList>
            <person name="Ramsay J.P."/>
        </authorList>
    </citation>
    <scope>NUCLEOTIDE SEQUENCE [LARGE SCALE GENOMIC DNA]</scope>
    <source>
        <strain evidence="4">R7ANS::ICEMlSym2042</strain>
    </source>
</reference>
<dbReference type="AlphaFoldDB" id="A0A1A5QQ63"/>
<dbReference type="Proteomes" id="UP000093748">
    <property type="component" value="Unassembled WGS sequence"/>
</dbReference>
<accession>A0A1A5QQ63</accession>
<sequence>MLAIINILLFAEKVASQLSLFRLRYAMPTSYLMCKAVHVMCRLSFGGWINDVGVDPTTI</sequence>
<evidence type="ECO:0000313" key="1">
    <source>
        <dbReference type="EMBL" id="OBP77877.1"/>
    </source>
</evidence>
<dbReference type="Proteomes" id="UP000093737">
    <property type="component" value="Unassembled WGS sequence"/>
</dbReference>
<gene>
    <name evidence="2" type="ORF">A8145_28955</name>
    <name evidence="1" type="ORF">BAE39_30840</name>
</gene>
<reference evidence="1" key="3">
    <citation type="submission" date="2016-06" db="EMBL/GenBank/DDBJ databases">
        <authorList>
            <person name="Kjaerup R.B."/>
            <person name="Dalgaard T.S."/>
            <person name="Juul-Madsen H.R."/>
        </authorList>
    </citation>
    <scope>NUCLEOTIDE SEQUENCE</scope>
    <source>
        <strain evidence="1">R7ANS::ICEMlSym2042</strain>
    </source>
</reference>
<evidence type="ECO:0000313" key="3">
    <source>
        <dbReference type="Proteomes" id="UP000093737"/>
    </source>
</evidence>